<comment type="caution">
    <text evidence="1">The sequence shown here is derived from an EMBL/GenBank/DDBJ whole genome shotgun (WGS) entry which is preliminary data.</text>
</comment>
<evidence type="ECO:0000313" key="1">
    <source>
        <dbReference type="EMBL" id="KPC33796.1"/>
    </source>
</evidence>
<protein>
    <submittedName>
        <fullName evidence="1">Uncharacterized protein</fullName>
    </submittedName>
</protein>
<name>A0A0N1JPQ4_PSESX</name>
<sequence length="46" mass="5351">MRTRFGTLPGLLKNTFQQLFKHTLSMQGLKTLRQVALHASVELRPW</sequence>
<reference evidence="1 2" key="2">
    <citation type="submission" date="2015-10" db="EMBL/GenBank/DDBJ databases">
        <title>Comparative genomics and high-throughput reverse genetic screens identify a new phytobacterial MAMP and an Arabidopsis receptor required for immune elicitation.</title>
        <authorList>
            <person name="Mott G.A."/>
            <person name="Thakur S."/>
            <person name="Wang P.W."/>
            <person name="Desveaux D."/>
            <person name="Guttman D.S."/>
        </authorList>
    </citation>
    <scope>NUCLEOTIDE SEQUENCE [LARGE SCALE GENOMIC DNA]</scope>
    <source>
        <strain evidence="1 2">0788_9</strain>
    </source>
</reference>
<evidence type="ECO:0000313" key="2">
    <source>
        <dbReference type="Proteomes" id="UP000037891"/>
    </source>
</evidence>
<accession>A0A0N1JPQ4</accession>
<dbReference type="Proteomes" id="UP000037891">
    <property type="component" value="Unassembled WGS sequence"/>
</dbReference>
<dbReference type="AlphaFoldDB" id="A0A0N1JPQ4"/>
<organism evidence="1 2">
    <name type="scientific">Pseudomonas syringae pv. cilantro</name>
    <dbReference type="NCBI Taxonomy" id="81035"/>
    <lineage>
        <taxon>Bacteria</taxon>
        <taxon>Pseudomonadati</taxon>
        <taxon>Pseudomonadota</taxon>
        <taxon>Gammaproteobacteria</taxon>
        <taxon>Pseudomonadales</taxon>
        <taxon>Pseudomonadaceae</taxon>
        <taxon>Pseudomonas</taxon>
        <taxon>Pseudomonas syringae</taxon>
    </lineage>
</organism>
<reference evidence="1 2" key="1">
    <citation type="submission" date="2015-07" db="EMBL/GenBank/DDBJ databases">
        <authorList>
            <person name="Noorani M."/>
        </authorList>
    </citation>
    <scope>NUCLEOTIDE SEQUENCE [LARGE SCALE GENOMIC DNA]</scope>
    <source>
        <strain evidence="1 2">0788_9</strain>
    </source>
</reference>
<gene>
    <name evidence="1" type="ORF">ABJ99_0938</name>
</gene>
<proteinExistence type="predicted"/>
<dbReference type="EMBL" id="LGLN01000032">
    <property type="protein sequence ID" value="KPC33796.1"/>
    <property type="molecule type" value="Genomic_DNA"/>
</dbReference>